<feature type="transmembrane region" description="Helical" evidence="6">
    <location>
        <begin position="115"/>
        <end position="137"/>
    </location>
</feature>
<comment type="similarity">
    <text evidence="2">Belongs to the purine-cytosine permease (2.A.39) family.</text>
</comment>
<gene>
    <name evidence="7" type="primary">cytX</name>
    <name evidence="7" type="ORF">HV559_04525</name>
</gene>
<dbReference type="EMBL" id="CP055306">
    <property type="protein sequence ID" value="QLB40185.1"/>
    <property type="molecule type" value="Genomic_DNA"/>
</dbReference>
<dbReference type="PANTHER" id="PTHR30569">
    <property type="entry name" value="CYTOSINE TRANSPORTER CODB"/>
    <property type="match status" value="1"/>
</dbReference>
<dbReference type="Proteomes" id="UP000509660">
    <property type="component" value="Chromosome"/>
</dbReference>
<evidence type="ECO:0000256" key="2">
    <source>
        <dbReference type="ARBA" id="ARBA00008974"/>
    </source>
</evidence>
<feature type="transmembrane region" description="Helical" evidence="6">
    <location>
        <begin position="243"/>
        <end position="270"/>
    </location>
</feature>
<dbReference type="InterPro" id="IPR012732">
    <property type="entry name" value="Thia_CytX"/>
</dbReference>
<name>A0A7D5DXK8_9PAST</name>
<dbReference type="AlphaFoldDB" id="A0A7D5DXK8"/>
<evidence type="ECO:0000313" key="7">
    <source>
        <dbReference type="EMBL" id="QLB40185.1"/>
    </source>
</evidence>
<feature type="transmembrane region" description="Helical" evidence="6">
    <location>
        <begin position="84"/>
        <end position="103"/>
    </location>
</feature>
<evidence type="ECO:0000256" key="1">
    <source>
        <dbReference type="ARBA" id="ARBA00004141"/>
    </source>
</evidence>
<evidence type="ECO:0000313" key="8">
    <source>
        <dbReference type="Proteomes" id="UP000509660"/>
    </source>
</evidence>
<feature type="transmembrane region" description="Helical" evidence="6">
    <location>
        <begin position="291"/>
        <end position="308"/>
    </location>
</feature>
<feature type="transmembrane region" description="Helical" evidence="6">
    <location>
        <begin position="347"/>
        <end position="363"/>
    </location>
</feature>
<feature type="transmembrane region" description="Helical" evidence="6">
    <location>
        <begin position="210"/>
        <end position="237"/>
    </location>
</feature>
<keyword evidence="4 6" id="KW-1133">Transmembrane helix</keyword>
<dbReference type="Pfam" id="PF02133">
    <property type="entry name" value="Transp_cyt_pur"/>
    <property type="match status" value="1"/>
</dbReference>
<feature type="transmembrane region" description="Helical" evidence="6">
    <location>
        <begin position="369"/>
        <end position="389"/>
    </location>
</feature>
<feature type="transmembrane region" description="Helical" evidence="6">
    <location>
        <begin position="16"/>
        <end position="36"/>
    </location>
</feature>
<sequence>MEVAVSRTLSSLNSGLIWAGAGISASAIVVGTWIAPLGWRQGLLAIILGHLLGGILFFAAGFIGAKTGKNAMQTVQISFGKGSVFFSLANVLQLVGWTAIMIYTGAEISNALSLALWGFSAFSLWAVLLGVLIILWLFTGSNQLGKSKLATLIAMFGLTLWLSVKVLNGQPNSTISGEMPFSTAVELATIMPLSWLPLVSDYTSKAKKPFAATFFASVGYLLTSGWIYALGLGMVLFTGQSEIAPMLLLTGMSLVGIVVMILSTVTTTFLDAYSAGVSASNICAKLKETPTAIAVTLIGTLLALSLPVTQYENFLLLIGSVFAPMIAVQMADFFVLKRTELQAKMDWIACGLWFTGFLLYHILSYNHVHLPLGLTIPVMLVIFMATIIVRKRIK</sequence>
<evidence type="ECO:0000256" key="3">
    <source>
        <dbReference type="ARBA" id="ARBA00022692"/>
    </source>
</evidence>
<evidence type="ECO:0000256" key="4">
    <source>
        <dbReference type="ARBA" id="ARBA00022989"/>
    </source>
</evidence>
<evidence type="ECO:0000256" key="6">
    <source>
        <dbReference type="SAM" id="Phobius"/>
    </source>
</evidence>
<dbReference type="Gene3D" id="1.10.4160.10">
    <property type="entry name" value="Hydantoin permease"/>
    <property type="match status" value="1"/>
</dbReference>
<dbReference type="GO" id="GO:0005886">
    <property type="term" value="C:plasma membrane"/>
    <property type="evidence" value="ECO:0007669"/>
    <property type="project" value="TreeGrafter"/>
</dbReference>
<keyword evidence="3 6" id="KW-0812">Transmembrane</keyword>
<keyword evidence="5 6" id="KW-0472">Membrane</keyword>
<proteinExistence type="inferred from homology"/>
<dbReference type="InterPro" id="IPR030191">
    <property type="entry name" value="CodB"/>
</dbReference>
<protein>
    <submittedName>
        <fullName evidence="7">Putative hydroxymethylpyrimidine transporter CytX</fullName>
    </submittedName>
</protein>
<dbReference type="PANTHER" id="PTHR30569:SF0">
    <property type="entry name" value="CYTOSINE PERMEASE"/>
    <property type="match status" value="1"/>
</dbReference>
<dbReference type="GO" id="GO:0015209">
    <property type="term" value="F:cytosine transmembrane transporter activity"/>
    <property type="evidence" value="ECO:0007669"/>
    <property type="project" value="InterPro"/>
</dbReference>
<evidence type="ECO:0000256" key="5">
    <source>
        <dbReference type="ARBA" id="ARBA00023136"/>
    </source>
</evidence>
<dbReference type="NCBIfam" id="TIGR02358">
    <property type="entry name" value="thia_cytX"/>
    <property type="match status" value="1"/>
</dbReference>
<accession>A0A7D5DXK8</accession>
<reference evidence="7 8" key="1">
    <citation type="submission" date="2020-06" db="EMBL/GenBank/DDBJ databases">
        <title>Mannheimia pernigra sp. nov. isolated from bovine respiratory tract.</title>
        <authorList>
            <person name="Kuhnert P."/>
            <person name="Akarsu-Egger H."/>
        </authorList>
    </citation>
    <scope>NUCLEOTIDE SEQUENCE [LARGE SCALE GENOMIC DNA]</scope>
    <source>
        <strain evidence="7 8">BNO311</strain>
    </source>
</reference>
<comment type="subcellular location">
    <subcellularLocation>
        <location evidence="1">Membrane</location>
        <topology evidence="1">Multi-pass membrane protein</topology>
    </subcellularLocation>
</comment>
<feature type="transmembrane region" description="Helical" evidence="6">
    <location>
        <begin position="314"/>
        <end position="335"/>
    </location>
</feature>
<organism evidence="7 8">
    <name type="scientific">Mannheimia pernigra</name>
    <dbReference type="NCBI Taxonomy" id="111844"/>
    <lineage>
        <taxon>Bacteria</taxon>
        <taxon>Pseudomonadati</taxon>
        <taxon>Pseudomonadota</taxon>
        <taxon>Gammaproteobacteria</taxon>
        <taxon>Pasteurellales</taxon>
        <taxon>Pasteurellaceae</taxon>
        <taxon>Mannheimia</taxon>
    </lineage>
</organism>
<dbReference type="InterPro" id="IPR001248">
    <property type="entry name" value="Pur-cyt_permease"/>
</dbReference>
<feature type="transmembrane region" description="Helical" evidence="6">
    <location>
        <begin position="42"/>
        <end position="63"/>
    </location>
</feature>
<keyword evidence="8" id="KW-1185">Reference proteome</keyword>